<organism evidence="1 2">
    <name type="scientific">Streptomyces fuscichromogenes</name>
    <dbReference type="NCBI Taxonomy" id="1324013"/>
    <lineage>
        <taxon>Bacteria</taxon>
        <taxon>Bacillati</taxon>
        <taxon>Actinomycetota</taxon>
        <taxon>Actinomycetes</taxon>
        <taxon>Kitasatosporales</taxon>
        <taxon>Streptomycetaceae</taxon>
        <taxon>Streptomyces</taxon>
    </lineage>
</organism>
<reference evidence="1" key="1">
    <citation type="journal article" date="2014" name="Int. J. Syst. Evol. Microbiol.">
        <title>Complete genome sequence of Corynebacterium casei LMG S-19264T (=DSM 44701T), isolated from a smear-ripened cheese.</title>
        <authorList>
            <consortium name="US DOE Joint Genome Institute (JGI-PGF)"/>
            <person name="Walter F."/>
            <person name="Albersmeier A."/>
            <person name="Kalinowski J."/>
            <person name="Ruckert C."/>
        </authorList>
    </citation>
    <scope>NUCLEOTIDE SEQUENCE</scope>
    <source>
        <strain evidence="1">CGMCC 4.7110</strain>
    </source>
</reference>
<dbReference type="Pfam" id="PF17342">
    <property type="entry name" value="DUF5372"/>
    <property type="match status" value="1"/>
</dbReference>
<reference evidence="1" key="2">
    <citation type="submission" date="2020-09" db="EMBL/GenBank/DDBJ databases">
        <authorList>
            <person name="Sun Q."/>
            <person name="Zhou Y."/>
        </authorList>
    </citation>
    <scope>NUCLEOTIDE SEQUENCE</scope>
    <source>
        <strain evidence="1">CGMCC 4.7110</strain>
    </source>
</reference>
<evidence type="ECO:0000313" key="2">
    <source>
        <dbReference type="Proteomes" id="UP000653411"/>
    </source>
</evidence>
<dbReference type="InterPro" id="IPR035315">
    <property type="entry name" value="DUF5372"/>
</dbReference>
<name>A0A918CX77_9ACTN</name>
<accession>A0A918CX77</accession>
<gene>
    <name evidence="1" type="ORF">GCM10011578_093860</name>
</gene>
<proteinExistence type="predicted"/>
<dbReference type="Proteomes" id="UP000653411">
    <property type="component" value="Unassembled WGS sequence"/>
</dbReference>
<sequence>MRLIHPFHPRCGEDFEFLERLNSWRGDVVLVLDEQGRRCSFPVEWTDMAPADVFVEEAGGVCPFRTEDLVRLADLVAGLRDGVGGIAP</sequence>
<protein>
    <submittedName>
        <fullName evidence="1">Uncharacterized protein</fullName>
    </submittedName>
</protein>
<dbReference type="AlphaFoldDB" id="A0A918CX77"/>
<keyword evidence="2" id="KW-1185">Reference proteome</keyword>
<dbReference type="EMBL" id="BMML01000040">
    <property type="protein sequence ID" value="GGN43607.1"/>
    <property type="molecule type" value="Genomic_DNA"/>
</dbReference>
<evidence type="ECO:0000313" key="1">
    <source>
        <dbReference type="EMBL" id="GGN43607.1"/>
    </source>
</evidence>
<dbReference type="RefSeq" id="WP_189269107.1">
    <property type="nucleotide sequence ID" value="NZ_BMML01000040.1"/>
</dbReference>
<comment type="caution">
    <text evidence="1">The sequence shown here is derived from an EMBL/GenBank/DDBJ whole genome shotgun (WGS) entry which is preliminary data.</text>
</comment>